<dbReference type="EMBL" id="PXNN01000013">
    <property type="protein sequence ID" value="PSF07763.1"/>
    <property type="molecule type" value="Genomic_DNA"/>
</dbReference>
<dbReference type="Proteomes" id="UP000238385">
    <property type="component" value="Unassembled WGS sequence"/>
</dbReference>
<dbReference type="RefSeq" id="WP_106671632.1">
    <property type="nucleotide sequence ID" value="NZ_BMFE01000001.1"/>
</dbReference>
<dbReference type="AlphaFoldDB" id="A0A2T1KDC7"/>
<dbReference type="OrthoDB" id="396512at2"/>
<reference evidence="2 3" key="1">
    <citation type="submission" date="2018-03" db="EMBL/GenBank/DDBJ databases">
        <title>Marinobacter brunus sp. nov., a marine bacterium of Gamma-proteobacteria isolated from the surface seawater of the South China Sea.</title>
        <authorList>
            <person name="Cheng H."/>
            <person name="Wu Y.-H."/>
            <person name="Xamxidin M."/>
            <person name="Xu X.-W."/>
        </authorList>
    </citation>
    <scope>NUCLEOTIDE SEQUENCE [LARGE SCALE GENOMIC DNA]</scope>
    <source>
        <strain evidence="2 3">JCM 30472</strain>
    </source>
</reference>
<dbReference type="CDD" id="cd00761">
    <property type="entry name" value="Glyco_tranf_GTA_type"/>
    <property type="match status" value="1"/>
</dbReference>
<evidence type="ECO:0000259" key="1">
    <source>
        <dbReference type="Pfam" id="PF00535"/>
    </source>
</evidence>
<proteinExistence type="predicted"/>
<keyword evidence="3" id="KW-1185">Reference proteome</keyword>
<dbReference type="Gene3D" id="3.90.550.10">
    <property type="entry name" value="Spore Coat Polysaccharide Biosynthesis Protein SpsA, Chain A"/>
    <property type="match status" value="1"/>
</dbReference>
<dbReference type="SUPFAM" id="SSF53448">
    <property type="entry name" value="Nucleotide-diphospho-sugar transferases"/>
    <property type="match status" value="1"/>
</dbReference>
<evidence type="ECO:0000313" key="3">
    <source>
        <dbReference type="Proteomes" id="UP000238385"/>
    </source>
</evidence>
<feature type="domain" description="Glycosyltransferase 2-like" evidence="1">
    <location>
        <begin position="8"/>
        <end position="111"/>
    </location>
</feature>
<name>A0A2T1KDC7_9GAMM</name>
<sequence>MSDAHFWIVVPFYNGMKYFEYNIRSLVDQTYANVKILVIDDCSEAVQTRQLKALLDQVNDSRIEYVRNHKNQGLMRSLNHALKYVDSKYFFILGQDDVVEKRHVESFHYFLKNMDVEESAGPSMVFCDAKYIRGLEPSNALVRGKKISRFRKNMELKYFRLMYWNYVVSTGILLNTDTLKSVGGFCTDYKNHGEWLTWIRLARVGKVKINYGVNSWYRRHQENITNSMFSSQFYSTFRYYNHVAHYAYRVAPGRFHKYYVFPLVLIRNLSLLFVKNIKLRVQSL</sequence>
<gene>
    <name evidence="2" type="ORF">C7H08_10130</name>
</gene>
<organism evidence="2 3">
    <name type="scientific">Marinobacter halophilus</name>
    <dbReference type="NCBI Taxonomy" id="1323740"/>
    <lineage>
        <taxon>Bacteria</taxon>
        <taxon>Pseudomonadati</taxon>
        <taxon>Pseudomonadota</taxon>
        <taxon>Gammaproteobacteria</taxon>
        <taxon>Pseudomonadales</taxon>
        <taxon>Marinobacteraceae</taxon>
        <taxon>Marinobacter</taxon>
    </lineage>
</organism>
<accession>A0A2T1KDC7</accession>
<dbReference type="InterPro" id="IPR050834">
    <property type="entry name" value="Glycosyltransf_2"/>
</dbReference>
<dbReference type="PANTHER" id="PTHR43685">
    <property type="entry name" value="GLYCOSYLTRANSFERASE"/>
    <property type="match status" value="1"/>
</dbReference>
<dbReference type="PANTHER" id="PTHR43685:SF2">
    <property type="entry name" value="GLYCOSYLTRANSFERASE 2-LIKE DOMAIN-CONTAINING PROTEIN"/>
    <property type="match status" value="1"/>
</dbReference>
<dbReference type="Pfam" id="PF00535">
    <property type="entry name" value="Glycos_transf_2"/>
    <property type="match status" value="1"/>
</dbReference>
<dbReference type="InterPro" id="IPR029044">
    <property type="entry name" value="Nucleotide-diphossugar_trans"/>
</dbReference>
<dbReference type="InterPro" id="IPR001173">
    <property type="entry name" value="Glyco_trans_2-like"/>
</dbReference>
<protein>
    <recommendedName>
        <fullName evidence="1">Glycosyltransferase 2-like domain-containing protein</fullName>
    </recommendedName>
</protein>
<evidence type="ECO:0000313" key="2">
    <source>
        <dbReference type="EMBL" id="PSF07763.1"/>
    </source>
</evidence>
<comment type="caution">
    <text evidence="2">The sequence shown here is derived from an EMBL/GenBank/DDBJ whole genome shotgun (WGS) entry which is preliminary data.</text>
</comment>